<feature type="domain" description="Yip1" evidence="14">
    <location>
        <begin position="114"/>
        <end position="258"/>
    </location>
</feature>
<gene>
    <name evidence="15" type="ORF">KC01_LOCUS5209</name>
</gene>
<evidence type="ECO:0000256" key="5">
    <source>
        <dbReference type="ARBA" id="ARBA00022692"/>
    </source>
</evidence>
<evidence type="ECO:0000256" key="6">
    <source>
        <dbReference type="ARBA" id="ARBA00022824"/>
    </source>
</evidence>
<dbReference type="GO" id="GO:0005789">
    <property type="term" value="C:endoplasmic reticulum membrane"/>
    <property type="evidence" value="ECO:0007669"/>
    <property type="project" value="UniProtKB-SubCell"/>
</dbReference>
<keyword evidence="6" id="KW-0256">Endoplasmic reticulum</keyword>
<proteinExistence type="inferred from homology"/>
<feature type="transmembrane region" description="Helical" evidence="12">
    <location>
        <begin position="210"/>
        <end position="231"/>
    </location>
</feature>
<evidence type="ECO:0000256" key="12">
    <source>
        <dbReference type="RuleBase" id="RU361264"/>
    </source>
</evidence>
<keyword evidence="9 12" id="KW-1133">Transmembrane helix</keyword>
<dbReference type="GO" id="GO:0000139">
    <property type="term" value="C:Golgi membrane"/>
    <property type="evidence" value="ECO:0007669"/>
    <property type="project" value="UniProtKB-SubCell"/>
</dbReference>
<dbReference type="GO" id="GO:0015031">
    <property type="term" value="P:protein transport"/>
    <property type="evidence" value="ECO:0007669"/>
    <property type="project" value="UniProtKB-KW"/>
</dbReference>
<dbReference type="InterPro" id="IPR006977">
    <property type="entry name" value="Yip1_dom"/>
</dbReference>
<dbReference type="Proteomes" id="UP001497482">
    <property type="component" value="Chromosome 11"/>
</dbReference>
<protein>
    <recommendedName>
        <fullName evidence="12">Protein YIPF</fullName>
    </recommendedName>
</protein>
<feature type="compositionally biased region" description="Polar residues" evidence="13">
    <location>
        <begin position="23"/>
        <end position="44"/>
    </location>
</feature>
<keyword evidence="8" id="KW-0653">Protein transport</keyword>
<keyword evidence="7" id="KW-0931">ER-Golgi transport</keyword>
<comment type="caution">
    <text evidence="12">Lacks conserved residue(s) required for the propagation of feature annotation.</text>
</comment>
<evidence type="ECO:0000256" key="3">
    <source>
        <dbReference type="ARBA" id="ARBA00010596"/>
    </source>
</evidence>
<evidence type="ECO:0000256" key="7">
    <source>
        <dbReference type="ARBA" id="ARBA00022892"/>
    </source>
</evidence>
<comment type="similarity">
    <text evidence="3 12">Belongs to the YIP1 family.</text>
</comment>
<dbReference type="InterPro" id="IPR045231">
    <property type="entry name" value="Yip1/4-like"/>
</dbReference>
<feature type="transmembrane region" description="Helical" evidence="12">
    <location>
        <begin position="243"/>
        <end position="260"/>
    </location>
</feature>
<feature type="transmembrane region" description="Helical" evidence="12">
    <location>
        <begin position="181"/>
        <end position="204"/>
    </location>
</feature>
<dbReference type="GO" id="GO:0005802">
    <property type="term" value="C:trans-Golgi network"/>
    <property type="evidence" value="ECO:0007669"/>
    <property type="project" value="TreeGrafter"/>
</dbReference>
<evidence type="ECO:0000313" key="16">
    <source>
        <dbReference type="Proteomes" id="UP001497482"/>
    </source>
</evidence>
<keyword evidence="5 12" id="KW-0812">Transmembrane</keyword>
<dbReference type="PANTHER" id="PTHR21236">
    <property type="entry name" value="GOLGI MEMBRANE PROTEIN YIP1"/>
    <property type="match status" value="1"/>
</dbReference>
<dbReference type="Pfam" id="PF04893">
    <property type="entry name" value="Yip1"/>
    <property type="match status" value="1"/>
</dbReference>
<dbReference type="AlphaFoldDB" id="A0AAV2J8W4"/>
<feature type="region of interest" description="Disordered" evidence="13">
    <location>
        <begin position="1"/>
        <end position="44"/>
    </location>
</feature>
<evidence type="ECO:0000259" key="14">
    <source>
        <dbReference type="Pfam" id="PF04893"/>
    </source>
</evidence>
<reference evidence="15 16" key="1">
    <citation type="submission" date="2024-04" db="EMBL/GenBank/DDBJ databases">
        <authorList>
            <person name="Waldvogel A.-M."/>
            <person name="Schoenle A."/>
        </authorList>
    </citation>
    <scope>NUCLEOTIDE SEQUENCE [LARGE SCALE GENOMIC DNA]</scope>
</reference>
<dbReference type="GO" id="GO:0048280">
    <property type="term" value="P:vesicle fusion with Golgi apparatus"/>
    <property type="evidence" value="ECO:0007669"/>
    <property type="project" value="TreeGrafter"/>
</dbReference>
<evidence type="ECO:0000256" key="8">
    <source>
        <dbReference type="ARBA" id="ARBA00022927"/>
    </source>
</evidence>
<keyword evidence="4" id="KW-0813">Transport</keyword>
<organism evidence="15 16">
    <name type="scientific">Knipowitschia caucasica</name>
    <name type="common">Caucasian dwarf goby</name>
    <name type="synonym">Pomatoschistus caucasicus</name>
    <dbReference type="NCBI Taxonomy" id="637954"/>
    <lineage>
        <taxon>Eukaryota</taxon>
        <taxon>Metazoa</taxon>
        <taxon>Chordata</taxon>
        <taxon>Craniata</taxon>
        <taxon>Vertebrata</taxon>
        <taxon>Euteleostomi</taxon>
        <taxon>Actinopterygii</taxon>
        <taxon>Neopterygii</taxon>
        <taxon>Teleostei</taxon>
        <taxon>Neoteleostei</taxon>
        <taxon>Acanthomorphata</taxon>
        <taxon>Gobiaria</taxon>
        <taxon>Gobiiformes</taxon>
        <taxon>Gobioidei</taxon>
        <taxon>Gobiidae</taxon>
        <taxon>Gobiinae</taxon>
        <taxon>Knipowitschia</taxon>
    </lineage>
</organism>
<evidence type="ECO:0000313" key="15">
    <source>
        <dbReference type="EMBL" id="CAL1573273.1"/>
    </source>
</evidence>
<sequence length="261" mass="28305">MGGSIPAAQRRSICQSPPVFDRSSYSVDDPNQQGYDYSNNDPYNKQYNYSQPIAYSTPGMMQQQAYTGQIFQPTQTYTPSASQSMYNSTFDDEPPLLEELGINFDHIWQKTLTVLHPLKAADGSIMNETDLAGPMVFCLAFGATLLLSGKIQFGYVYGISAIGCLAMYCLLNLMSMTGVSFGCVASVLGYCLLPMIVLSSFGVLFSLQGLMGVIITASIIGWCSLSASKIFISALAMDGQQLLVAYPCALLYGVFALISVF</sequence>
<dbReference type="GO" id="GO:0006888">
    <property type="term" value="P:endoplasmic reticulum to Golgi vesicle-mediated transport"/>
    <property type="evidence" value="ECO:0007669"/>
    <property type="project" value="InterPro"/>
</dbReference>
<evidence type="ECO:0000256" key="4">
    <source>
        <dbReference type="ARBA" id="ARBA00022448"/>
    </source>
</evidence>
<dbReference type="PANTHER" id="PTHR21236:SF6">
    <property type="entry name" value="PROTEIN YIPF5"/>
    <property type="match status" value="1"/>
</dbReference>
<feature type="transmembrane region" description="Helical" evidence="12">
    <location>
        <begin position="155"/>
        <end position="174"/>
    </location>
</feature>
<keyword evidence="10" id="KW-0333">Golgi apparatus</keyword>
<evidence type="ECO:0000256" key="11">
    <source>
        <dbReference type="ARBA" id="ARBA00023136"/>
    </source>
</evidence>
<evidence type="ECO:0000256" key="9">
    <source>
        <dbReference type="ARBA" id="ARBA00022989"/>
    </source>
</evidence>
<evidence type="ECO:0000256" key="10">
    <source>
        <dbReference type="ARBA" id="ARBA00023034"/>
    </source>
</evidence>
<comment type="subcellular location">
    <subcellularLocation>
        <location evidence="2">Endoplasmic reticulum membrane</location>
        <topology evidence="2">Multi-pass membrane protein</topology>
    </subcellularLocation>
    <subcellularLocation>
        <location evidence="12">Golgi apparatus membrane</location>
        <topology evidence="12">Multi-pass membrane protein</topology>
    </subcellularLocation>
    <subcellularLocation>
        <location evidence="1">Golgi apparatus</location>
        <location evidence="1">cis-Golgi network membrane</location>
        <topology evidence="1">Multi-pass membrane protein</topology>
    </subcellularLocation>
</comment>
<keyword evidence="11 12" id="KW-0472">Membrane</keyword>
<evidence type="ECO:0000256" key="1">
    <source>
        <dbReference type="ARBA" id="ARBA00004257"/>
    </source>
</evidence>
<name>A0AAV2J8W4_KNICA</name>
<dbReference type="EMBL" id="OZ035833">
    <property type="protein sequence ID" value="CAL1573273.1"/>
    <property type="molecule type" value="Genomic_DNA"/>
</dbReference>
<evidence type="ECO:0000256" key="13">
    <source>
        <dbReference type="SAM" id="MobiDB-lite"/>
    </source>
</evidence>
<dbReference type="GO" id="GO:0060628">
    <property type="term" value="P:regulation of ER to Golgi vesicle-mediated transport"/>
    <property type="evidence" value="ECO:0007669"/>
    <property type="project" value="TreeGrafter"/>
</dbReference>
<accession>A0AAV2J8W4</accession>
<evidence type="ECO:0000256" key="2">
    <source>
        <dbReference type="ARBA" id="ARBA00004477"/>
    </source>
</evidence>
<keyword evidence="16" id="KW-1185">Reference proteome</keyword>